<feature type="signal peptide" evidence="1">
    <location>
        <begin position="1"/>
        <end position="21"/>
    </location>
</feature>
<dbReference type="Proteomes" id="UP000182034">
    <property type="component" value="Unassembled WGS sequence"/>
</dbReference>
<keyword evidence="3" id="KW-1185">Reference proteome</keyword>
<gene>
    <name evidence="2" type="ORF">SAMN05216324_103157</name>
</gene>
<protein>
    <submittedName>
        <fullName evidence="2">Uncharacterized protein</fullName>
    </submittedName>
</protein>
<evidence type="ECO:0000313" key="2">
    <source>
        <dbReference type="EMBL" id="SFZ92197.1"/>
    </source>
</evidence>
<organism evidence="2 3">
    <name type="scientific">Chryseobacterium limigenitum</name>
    <dbReference type="NCBI Taxonomy" id="1612149"/>
    <lineage>
        <taxon>Bacteria</taxon>
        <taxon>Pseudomonadati</taxon>
        <taxon>Bacteroidota</taxon>
        <taxon>Flavobacteriia</taxon>
        <taxon>Flavobacteriales</taxon>
        <taxon>Weeksellaceae</taxon>
        <taxon>Chryseobacterium group</taxon>
        <taxon>Chryseobacterium</taxon>
    </lineage>
</organism>
<sequence length="248" mass="26013">MKKFSIYIVLLTSLSLTKISAQVNSNQVIQNNVADSNAFLDASTNFNTSASSSNSIGKGLVYPDTDLTLFRFDTTAADGITFPSYFDGMLVYNTATSGSTADPLLTTQTTGLTAGFYYFSNPNGAVNGSVTAGRWVPVGSSPKFNVSTTEVATNTLVNNNPVYAKKGRFVASGTSTAPTSYLDGAITVPASGTAGIYRVTVFKAGTGSVFANGVYSYDITNGNLITGSPSMSVVYPAGTYDYVVEYTK</sequence>
<feature type="chain" id="PRO_5012091839" evidence="1">
    <location>
        <begin position="22"/>
        <end position="248"/>
    </location>
</feature>
<dbReference type="EMBL" id="FPKW01000003">
    <property type="protein sequence ID" value="SFZ92197.1"/>
    <property type="molecule type" value="Genomic_DNA"/>
</dbReference>
<accession>A0A1K2IID1</accession>
<reference evidence="3" key="1">
    <citation type="submission" date="2016-10" db="EMBL/GenBank/DDBJ databases">
        <authorList>
            <person name="Varghese N."/>
            <person name="Submissions S."/>
        </authorList>
    </citation>
    <scope>NUCLEOTIDE SEQUENCE [LARGE SCALE GENOMIC DNA]</scope>
    <source>
        <strain evidence="3">SUR2</strain>
    </source>
</reference>
<evidence type="ECO:0000256" key="1">
    <source>
        <dbReference type="SAM" id="SignalP"/>
    </source>
</evidence>
<dbReference type="RefSeq" id="WP_072408038.1">
    <property type="nucleotide sequence ID" value="NZ_FPKW01000003.1"/>
</dbReference>
<evidence type="ECO:0000313" key="3">
    <source>
        <dbReference type="Proteomes" id="UP000182034"/>
    </source>
</evidence>
<keyword evidence="1" id="KW-0732">Signal</keyword>
<proteinExistence type="predicted"/>
<dbReference type="AlphaFoldDB" id="A0A1K2IID1"/>
<dbReference type="OrthoDB" id="1275288at2"/>
<name>A0A1K2IID1_9FLAO</name>